<comment type="caution">
    <text evidence="1">The sequence shown here is derived from an EMBL/GenBank/DDBJ whole genome shotgun (WGS) entry which is preliminary data.</text>
</comment>
<sequence>MDGFVCSSCYTWLAPQHTDCPSCGVPVIIEGAQKNIIDHLQPNCLIHRYDGSDMLEPAVIVKEGKTNMKVATKLKEYAKPVTVSKQKVYRFDQNLLSSIQALRNERTATINRYDIMIQSHWKKLETYQ</sequence>
<reference evidence="1 2" key="1">
    <citation type="submission" date="2019-03" db="EMBL/GenBank/DDBJ databases">
        <title>Genomic Encyclopedia of Type Strains, Phase IV (KMG-IV): sequencing the most valuable type-strain genomes for metagenomic binning, comparative biology and taxonomic classification.</title>
        <authorList>
            <person name="Goeker M."/>
        </authorList>
    </citation>
    <scope>NUCLEOTIDE SEQUENCE [LARGE SCALE GENOMIC DNA]</scope>
    <source>
        <strain evidence="1 2">DSM 15969</strain>
    </source>
</reference>
<dbReference type="AlphaFoldDB" id="A0A4R1PY36"/>
<dbReference type="RefSeq" id="WP_132082511.1">
    <property type="nucleotide sequence ID" value="NZ_DAIMLW010000090.1"/>
</dbReference>
<dbReference type="Proteomes" id="UP000295063">
    <property type="component" value="Unassembled WGS sequence"/>
</dbReference>
<keyword evidence="2" id="KW-1185">Reference proteome</keyword>
<dbReference type="OrthoDB" id="1683160at2"/>
<evidence type="ECO:0000313" key="1">
    <source>
        <dbReference type="EMBL" id="TCL35409.1"/>
    </source>
</evidence>
<protein>
    <submittedName>
        <fullName evidence="1">Uncharacterized protein</fullName>
    </submittedName>
</protein>
<proteinExistence type="predicted"/>
<gene>
    <name evidence="1" type="ORF">EV210_11267</name>
</gene>
<accession>A0A4R1PY36</accession>
<name>A0A4R1PY36_9FIRM</name>
<evidence type="ECO:0000313" key="2">
    <source>
        <dbReference type="Proteomes" id="UP000295063"/>
    </source>
</evidence>
<dbReference type="EMBL" id="SLUI01000012">
    <property type="protein sequence ID" value="TCL35409.1"/>
    <property type="molecule type" value="Genomic_DNA"/>
</dbReference>
<organism evidence="1 2">
    <name type="scientific">Anaerospora hongkongensis</name>
    <dbReference type="NCBI Taxonomy" id="244830"/>
    <lineage>
        <taxon>Bacteria</taxon>
        <taxon>Bacillati</taxon>
        <taxon>Bacillota</taxon>
        <taxon>Negativicutes</taxon>
        <taxon>Selenomonadales</taxon>
        <taxon>Sporomusaceae</taxon>
        <taxon>Anaerospora</taxon>
    </lineage>
</organism>